<reference evidence="2" key="1">
    <citation type="journal article" date="2014" name="Int. J. Syst. Evol. Microbiol.">
        <title>Complete genome sequence of Corynebacterium casei LMG S-19264T (=DSM 44701T), isolated from a smear-ripened cheese.</title>
        <authorList>
            <consortium name="US DOE Joint Genome Institute (JGI-PGF)"/>
            <person name="Walter F."/>
            <person name="Albersmeier A."/>
            <person name="Kalinowski J."/>
            <person name="Ruckert C."/>
        </authorList>
    </citation>
    <scope>NUCLEOTIDE SEQUENCE</scope>
    <source>
        <strain evidence="2">KCTC 23224</strain>
    </source>
</reference>
<dbReference type="EMBL" id="BMYF01000005">
    <property type="protein sequence ID" value="GHB31504.1"/>
    <property type="molecule type" value="Genomic_DNA"/>
</dbReference>
<evidence type="ECO:0000256" key="1">
    <source>
        <dbReference type="SAM" id="Phobius"/>
    </source>
</evidence>
<feature type="transmembrane region" description="Helical" evidence="1">
    <location>
        <begin position="327"/>
        <end position="348"/>
    </location>
</feature>
<comment type="caution">
    <text evidence="2">The sequence shown here is derived from an EMBL/GenBank/DDBJ whole genome shotgun (WGS) entry which is preliminary data.</text>
</comment>
<dbReference type="AlphaFoldDB" id="A0A8J3CVI1"/>
<reference evidence="2" key="2">
    <citation type="submission" date="2020-09" db="EMBL/GenBank/DDBJ databases">
        <authorList>
            <person name="Sun Q."/>
            <person name="Kim S."/>
        </authorList>
    </citation>
    <scope>NUCLEOTIDE SEQUENCE</scope>
    <source>
        <strain evidence="2">KCTC 23224</strain>
    </source>
</reference>
<feature type="transmembrane region" description="Helical" evidence="1">
    <location>
        <begin position="23"/>
        <end position="41"/>
    </location>
</feature>
<sequence>MKPSVRNSKGYYLLNLISLYKKVILYSFVGASVLGLVLYFGTPDEFKVDVKLLPESTNQDSNNMLRQLGGGAGALMGGGLARPQSELIDPILYNEILASTPFLFKLLESSYNHTELGELTLREYYLNHKRDDIFSILKAYTVQLPSLFSKKNHGMTDQQLREIFEEKGILQASDAKALGDLKGKFSISYKPNLGLVSFSVSFYDKQLTKQLAENATQSIITYLIDYKAGKANQNLGFVQKRHDEARANFFKTQEALAMFRDANLNVQSSVYKIREDRLVAEFNQASTLYNTLIQQLELAKVKVQEETPIFSVIEPPIMPRSKYKPNGLLICGAVIFLSIILSFSIIYFKEVVFGDSSLDSSPAL</sequence>
<dbReference type="Proteomes" id="UP000642809">
    <property type="component" value="Unassembled WGS sequence"/>
</dbReference>
<dbReference type="PANTHER" id="PTHR32309:SF13">
    <property type="entry name" value="FERRIC ENTEROBACTIN TRANSPORT PROTEIN FEPE"/>
    <property type="match status" value="1"/>
</dbReference>
<dbReference type="InterPro" id="IPR050445">
    <property type="entry name" value="Bact_polysacc_biosynth/exp"/>
</dbReference>
<keyword evidence="1" id="KW-1133">Transmembrane helix</keyword>
<dbReference type="PANTHER" id="PTHR32309">
    <property type="entry name" value="TYROSINE-PROTEIN KINASE"/>
    <property type="match status" value="1"/>
</dbReference>
<gene>
    <name evidence="2" type="ORF">GCM10008106_10390</name>
</gene>
<keyword evidence="3" id="KW-1185">Reference proteome</keyword>
<evidence type="ECO:0008006" key="4">
    <source>
        <dbReference type="Google" id="ProtNLM"/>
    </source>
</evidence>
<keyword evidence="1" id="KW-0472">Membrane</keyword>
<dbReference type="GO" id="GO:0005886">
    <property type="term" value="C:plasma membrane"/>
    <property type="evidence" value="ECO:0007669"/>
    <property type="project" value="TreeGrafter"/>
</dbReference>
<proteinExistence type="predicted"/>
<organism evidence="2 3">
    <name type="scientific">Mongoliitalea lutea</name>
    <dbReference type="NCBI Taxonomy" id="849756"/>
    <lineage>
        <taxon>Bacteria</taxon>
        <taxon>Pseudomonadati</taxon>
        <taxon>Bacteroidota</taxon>
        <taxon>Cytophagia</taxon>
        <taxon>Cytophagales</taxon>
        <taxon>Cyclobacteriaceae</taxon>
        <taxon>Mongoliitalea</taxon>
    </lineage>
</organism>
<evidence type="ECO:0000313" key="2">
    <source>
        <dbReference type="EMBL" id="GHB31504.1"/>
    </source>
</evidence>
<protein>
    <recommendedName>
        <fullName evidence="4">Chain length determinant protein</fullName>
    </recommendedName>
</protein>
<keyword evidence="1" id="KW-0812">Transmembrane</keyword>
<dbReference type="GO" id="GO:0004713">
    <property type="term" value="F:protein tyrosine kinase activity"/>
    <property type="evidence" value="ECO:0007669"/>
    <property type="project" value="TreeGrafter"/>
</dbReference>
<name>A0A8J3CVI1_9BACT</name>
<accession>A0A8J3CVI1</accession>
<evidence type="ECO:0000313" key="3">
    <source>
        <dbReference type="Proteomes" id="UP000642809"/>
    </source>
</evidence>